<evidence type="ECO:0000313" key="6">
    <source>
        <dbReference type="EMBL" id="NDV89936.1"/>
    </source>
</evidence>
<sequence length="342" mass="38257">MSKSHLWAKELEYRRTVLNVVLRVIIFSGSVFVINNWFEGLKVLALIELAVVLLSIGILCIHRKTPHLTFWASVFLFSVYAVILVGIYLVPFIAALFTWLFLIPVLSYLLLGIALGNVFTSVFVVAGVAILFNDQFSASPAMPPISVANIGLCLSAIWALSYTYEYKRAAVVKRLQQMAAIDPLTGLNNRLLLESIFDMLCESLPEKQKSVSMLLIDLDHFKTVNDKYGHDVGDKVLINVSSLINDVRRRNDWAFRLGGEEFCMLIPDTSECQGIQIAERIRSAIEKTIPIDGVAINITVTIGVSHWPADGKTLNQLYKVADNRLYEGKKNGRNKVIARDPE</sequence>
<dbReference type="Pfam" id="PF20966">
    <property type="entry name" value="MASE6"/>
    <property type="match status" value="1"/>
</dbReference>
<dbReference type="PROSITE" id="PS50887">
    <property type="entry name" value="GGDEF"/>
    <property type="match status" value="1"/>
</dbReference>
<dbReference type="GO" id="GO:0052621">
    <property type="term" value="F:diguanylate cyclase activity"/>
    <property type="evidence" value="ECO:0007669"/>
    <property type="project" value="UniProtKB-EC"/>
</dbReference>
<feature type="transmembrane region" description="Helical" evidence="4">
    <location>
        <begin position="144"/>
        <end position="164"/>
    </location>
</feature>
<keyword evidence="4" id="KW-0472">Membrane</keyword>
<evidence type="ECO:0000256" key="3">
    <source>
        <dbReference type="ARBA" id="ARBA00034247"/>
    </source>
</evidence>
<evidence type="ECO:0000256" key="4">
    <source>
        <dbReference type="SAM" id="Phobius"/>
    </source>
</evidence>
<dbReference type="Proteomes" id="UP000470213">
    <property type="component" value="Unassembled WGS sequence"/>
</dbReference>
<feature type="transmembrane region" description="Helical" evidence="4">
    <location>
        <begin position="20"/>
        <end position="38"/>
    </location>
</feature>
<dbReference type="InterPro" id="IPR048435">
    <property type="entry name" value="MASE6"/>
</dbReference>
<evidence type="ECO:0000259" key="5">
    <source>
        <dbReference type="PROSITE" id="PS50887"/>
    </source>
</evidence>
<dbReference type="GO" id="GO:0005886">
    <property type="term" value="C:plasma membrane"/>
    <property type="evidence" value="ECO:0007669"/>
    <property type="project" value="TreeGrafter"/>
</dbReference>
<keyword evidence="4" id="KW-0812">Transmembrane</keyword>
<feature type="transmembrane region" description="Helical" evidence="4">
    <location>
        <begin position="108"/>
        <end position="132"/>
    </location>
</feature>
<gene>
    <name evidence="6" type="ORF">GTH32_01835</name>
</gene>
<dbReference type="GO" id="GO:0043709">
    <property type="term" value="P:cell adhesion involved in single-species biofilm formation"/>
    <property type="evidence" value="ECO:0007669"/>
    <property type="project" value="TreeGrafter"/>
</dbReference>
<dbReference type="InterPro" id="IPR000160">
    <property type="entry name" value="GGDEF_dom"/>
</dbReference>
<evidence type="ECO:0000256" key="2">
    <source>
        <dbReference type="ARBA" id="ARBA00012528"/>
    </source>
</evidence>
<accession>A0A7X5LID9</accession>
<dbReference type="NCBIfam" id="TIGR00254">
    <property type="entry name" value="GGDEF"/>
    <property type="match status" value="1"/>
</dbReference>
<dbReference type="EMBL" id="JAAAWN010000002">
    <property type="protein sequence ID" value="NDV89936.1"/>
    <property type="molecule type" value="Genomic_DNA"/>
</dbReference>
<dbReference type="Gene3D" id="3.30.70.270">
    <property type="match status" value="1"/>
</dbReference>
<keyword evidence="7" id="KW-1185">Reference proteome</keyword>
<dbReference type="GO" id="GO:1902201">
    <property type="term" value="P:negative regulation of bacterial-type flagellum-dependent cell motility"/>
    <property type="evidence" value="ECO:0007669"/>
    <property type="project" value="TreeGrafter"/>
</dbReference>
<feature type="domain" description="GGDEF" evidence="5">
    <location>
        <begin position="209"/>
        <end position="341"/>
    </location>
</feature>
<keyword evidence="4" id="KW-1133">Transmembrane helix</keyword>
<comment type="caution">
    <text evidence="6">The sequence shown here is derived from an EMBL/GenBank/DDBJ whole genome shotgun (WGS) entry which is preliminary data.</text>
</comment>
<dbReference type="PANTHER" id="PTHR45138:SF9">
    <property type="entry name" value="DIGUANYLATE CYCLASE DGCM-RELATED"/>
    <property type="match status" value="1"/>
</dbReference>
<dbReference type="Pfam" id="PF00990">
    <property type="entry name" value="GGDEF"/>
    <property type="match status" value="1"/>
</dbReference>
<evidence type="ECO:0000256" key="1">
    <source>
        <dbReference type="ARBA" id="ARBA00001946"/>
    </source>
</evidence>
<dbReference type="FunFam" id="3.30.70.270:FF:000001">
    <property type="entry name" value="Diguanylate cyclase domain protein"/>
    <property type="match status" value="1"/>
</dbReference>
<reference evidence="6 7" key="1">
    <citation type="submission" date="2020-01" db="EMBL/GenBank/DDBJ databases">
        <authorList>
            <person name="Chen J."/>
            <person name="Zhu S."/>
            <person name="Yang J."/>
        </authorList>
    </citation>
    <scope>NUCLEOTIDE SEQUENCE [LARGE SCALE GENOMIC DNA]</scope>
    <source>
        <strain evidence="6 7">345S023</strain>
    </source>
</reference>
<protein>
    <recommendedName>
        <fullName evidence="2">diguanylate cyclase</fullName>
        <ecNumber evidence="2">2.7.7.65</ecNumber>
    </recommendedName>
</protein>
<feature type="transmembrane region" description="Helical" evidence="4">
    <location>
        <begin position="44"/>
        <end position="62"/>
    </location>
</feature>
<feature type="transmembrane region" description="Helical" evidence="4">
    <location>
        <begin position="74"/>
        <end position="102"/>
    </location>
</feature>
<dbReference type="InterPro" id="IPR029787">
    <property type="entry name" value="Nucleotide_cyclase"/>
</dbReference>
<proteinExistence type="predicted"/>
<comment type="cofactor">
    <cofactor evidence="1">
        <name>Mg(2+)</name>
        <dbReference type="ChEBI" id="CHEBI:18420"/>
    </cofactor>
</comment>
<dbReference type="CDD" id="cd01949">
    <property type="entry name" value="GGDEF"/>
    <property type="match status" value="1"/>
</dbReference>
<organism evidence="6 7">
    <name type="scientific">Alteromonas profundi</name>
    <dbReference type="NCBI Taxonomy" id="2696062"/>
    <lineage>
        <taxon>Bacteria</taxon>
        <taxon>Pseudomonadati</taxon>
        <taxon>Pseudomonadota</taxon>
        <taxon>Gammaproteobacteria</taxon>
        <taxon>Alteromonadales</taxon>
        <taxon>Alteromonadaceae</taxon>
        <taxon>Alteromonas/Salinimonas group</taxon>
        <taxon>Alteromonas</taxon>
    </lineage>
</organism>
<dbReference type="InterPro" id="IPR043128">
    <property type="entry name" value="Rev_trsase/Diguanyl_cyclase"/>
</dbReference>
<dbReference type="SUPFAM" id="SSF55073">
    <property type="entry name" value="Nucleotide cyclase"/>
    <property type="match status" value="1"/>
</dbReference>
<dbReference type="InterPro" id="IPR050469">
    <property type="entry name" value="Diguanylate_Cyclase"/>
</dbReference>
<dbReference type="RefSeq" id="WP_163083540.1">
    <property type="nucleotide sequence ID" value="NZ_JAAAWN010000002.1"/>
</dbReference>
<dbReference type="AlphaFoldDB" id="A0A7X5LID9"/>
<dbReference type="SMART" id="SM00267">
    <property type="entry name" value="GGDEF"/>
    <property type="match status" value="1"/>
</dbReference>
<dbReference type="PANTHER" id="PTHR45138">
    <property type="entry name" value="REGULATORY COMPONENTS OF SENSORY TRANSDUCTION SYSTEM"/>
    <property type="match status" value="1"/>
</dbReference>
<name>A0A7X5LID9_9ALTE</name>
<comment type="catalytic activity">
    <reaction evidence="3">
        <text>2 GTP = 3',3'-c-di-GMP + 2 diphosphate</text>
        <dbReference type="Rhea" id="RHEA:24898"/>
        <dbReference type="ChEBI" id="CHEBI:33019"/>
        <dbReference type="ChEBI" id="CHEBI:37565"/>
        <dbReference type="ChEBI" id="CHEBI:58805"/>
        <dbReference type="EC" id="2.7.7.65"/>
    </reaction>
</comment>
<evidence type="ECO:0000313" key="7">
    <source>
        <dbReference type="Proteomes" id="UP000470213"/>
    </source>
</evidence>
<dbReference type="EC" id="2.7.7.65" evidence="2"/>